<sequence length="96" mass="11302">MNYLQKSGRALLEIVGQMHCKLFLQTIKVINKSDKYKFIFFEIGIEIEVFIVVASILKSFMTVISCLATYWLSKIEGKRQRQHRFQSKRNKKQTQG</sequence>
<organism evidence="3 4">
    <name type="scientific">Paramecium octaurelia</name>
    <dbReference type="NCBI Taxonomy" id="43137"/>
    <lineage>
        <taxon>Eukaryota</taxon>
        <taxon>Sar</taxon>
        <taxon>Alveolata</taxon>
        <taxon>Ciliophora</taxon>
        <taxon>Intramacronucleata</taxon>
        <taxon>Oligohymenophorea</taxon>
        <taxon>Peniculida</taxon>
        <taxon>Parameciidae</taxon>
        <taxon>Paramecium</taxon>
    </lineage>
</organism>
<comment type="caution">
    <text evidence="3">The sequence shown here is derived from an EMBL/GenBank/DDBJ whole genome shotgun (WGS) entry which is preliminary data.</text>
</comment>
<keyword evidence="1" id="KW-0472">Membrane</keyword>
<evidence type="ECO:0000313" key="2">
    <source>
        <dbReference type="EMBL" id="CAD8211863.1"/>
    </source>
</evidence>
<reference evidence="3" key="1">
    <citation type="submission" date="2021-01" db="EMBL/GenBank/DDBJ databases">
        <authorList>
            <consortium name="Genoscope - CEA"/>
            <person name="William W."/>
        </authorList>
    </citation>
    <scope>NUCLEOTIDE SEQUENCE</scope>
</reference>
<gene>
    <name evidence="2" type="ORF">POCTA_138.1.T1550143</name>
    <name evidence="3" type="ORF">POCTA_138.1.T1550145</name>
</gene>
<dbReference type="AlphaFoldDB" id="A0A8S1YGF8"/>
<keyword evidence="1" id="KW-0812">Transmembrane</keyword>
<dbReference type="EMBL" id="CAJJDP010000157">
    <property type="protein sequence ID" value="CAD8211863.1"/>
    <property type="molecule type" value="Genomic_DNA"/>
</dbReference>
<evidence type="ECO:0000313" key="4">
    <source>
        <dbReference type="Proteomes" id="UP000683925"/>
    </source>
</evidence>
<keyword evidence="4" id="KW-1185">Reference proteome</keyword>
<keyword evidence="1" id="KW-1133">Transmembrane helix</keyword>
<dbReference type="EMBL" id="CAJJDP010000157">
    <property type="protein sequence ID" value="CAD8211867.1"/>
    <property type="molecule type" value="Genomic_DNA"/>
</dbReference>
<protein>
    <submittedName>
        <fullName evidence="3">Uncharacterized protein</fullName>
    </submittedName>
</protein>
<accession>A0A8S1YGF8</accession>
<name>A0A8S1YGF8_PAROT</name>
<evidence type="ECO:0000256" key="1">
    <source>
        <dbReference type="SAM" id="Phobius"/>
    </source>
</evidence>
<feature type="transmembrane region" description="Helical" evidence="1">
    <location>
        <begin position="49"/>
        <end position="72"/>
    </location>
</feature>
<dbReference type="Proteomes" id="UP000683925">
    <property type="component" value="Unassembled WGS sequence"/>
</dbReference>
<evidence type="ECO:0000313" key="3">
    <source>
        <dbReference type="EMBL" id="CAD8211867.1"/>
    </source>
</evidence>
<proteinExistence type="predicted"/>